<dbReference type="Proteomes" id="UP000009138">
    <property type="component" value="Unassembled WGS sequence"/>
</dbReference>
<proteinExistence type="predicted"/>
<name>I1C6V5_RHIO9</name>
<feature type="domain" description="Up-regulated during septation protein 1" evidence="2">
    <location>
        <begin position="70"/>
        <end position="113"/>
    </location>
</feature>
<dbReference type="InParanoid" id="I1C6V5"/>
<sequence>MTSYPLIPSRSPFRIRDSQQTKTQHPINIVTEDQQRWSFALELDDMWHMKPVQQNQQPTQPVVQDDLFTQLLISQALLDSNDFEILSFEQVESLKKEYQDLRDLISTLSQSIQSSLGPLPSTTKPVECDPTERIDAAI</sequence>
<keyword evidence="4" id="KW-1185">Reference proteome</keyword>
<evidence type="ECO:0000313" key="3">
    <source>
        <dbReference type="EMBL" id="EIE84185.1"/>
    </source>
</evidence>
<feature type="region of interest" description="Disordered" evidence="1">
    <location>
        <begin position="116"/>
        <end position="138"/>
    </location>
</feature>
<protein>
    <recommendedName>
        <fullName evidence="2">Up-regulated during septation protein 1 domain-containing protein</fullName>
    </recommendedName>
</protein>
<feature type="compositionally biased region" description="Basic and acidic residues" evidence="1">
    <location>
        <begin position="126"/>
        <end position="138"/>
    </location>
</feature>
<dbReference type="EMBL" id="CH476737">
    <property type="protein sequence ID" value="EIE84185.1"/>
    <property type="molecule type" value="Genomic_DNA"/>
</dbReference>
<dbReference type="VEuPathDB" id="FungiDB:RO3G_08895"/>
<feature type="region of interest" description="Disordered" evidence="1">
    <location>
        <begin position="1"/>
        <end position="24"/>
    </location>
</feature>
<dbReference type="OrthoDB" id="5569911at2759"/>
<dbReference type="AlphaFoldDB" id="I1C6V5"/>
<dbReference type="Pfam" id="PF15456">
    <property type="entry name" value="Uds1"/>
    <property type="match status" value="1"/>
</dbReference>
<organism evidence="3 4">
    <name type="scientific">Rhizopus delemar (strain RA 99-880 / ATCC MYA-4621 / FGSC 9543 / NRRL 43880)</name>
    <name type="common">Mucormycosis agent</name>
    <name type="synonym">Rhizopus arrhizus var. delemar</name>
    <dbReference type="NCBI Taxonomy" id="246409"/>
    <lineage>
        <taxon>Eukaryota</taxon>
        <taxon>Fungi</taxon>
        <taxon>Fungi incertae sedis</taxon>
        <taxon>Mucoromycota</taxon>
        <taxon>Mucoromycotina</taxon>
        <taxon>Mucoromycetes</taxon>
        <taxon>Mucorales</taxon>
        <taxon>Mucorineae</taxon>
        <taxon>Rhizopodaceae</taxon>
        <taxon>Rhizopus</taxon>
    </lineage>
</organism>
<dbReference type="RefSeq" id="XP_067519581.1">
    <property type="nucleotide sequence ID" value="XM_067663480.1"/>
</dbReference>
<dbReference type="GeneID" id="93615861"/>
<evidence type="ECO:0000256" key="1">
    <source>
        <dbReference type="SAM" id="MobiDB-lite"/>
    </source>
</evidence>
<accession>I1C6V5</accession>
<evidence type="ECO:0000259" key="2">
    <source>
        <dbReference type="Pfam" id="PF15456"/>
    </source>
</evidence>
<reference evidence="3 4" key="1">
    <citation type="journal article" date="2009" name="PLoS Genet.">
        <title>Genomic analysis of the basal lineage fungus Rhizopus oryzae reveals a whole-genome duplication.</title>
        <authorList>
            <person name="Ma L.-J."/>
            <person name="Ibrahim A.S."/>
            <person name="Skory C."/>
            <person name="Grabherr M.G."/>
            <person name="Burger G."/>
            <person name="Butler M."/>
            <person name="Elias M."/>
            <person name="Idnurm A."/>
            <person name="Lang B.F."/>
            <person name="Sone T."/>
            <person name="Abe A."/>
            <person name="Calvo S.E."/>
            <person name="Corrochano L.M."/>
            <person name="Engels R."/>
            <person name="Fu J."/>
            <person name="Hansberg W."/>
            <person name="Kim J.-M."/>
            <person name="Kodira C.D."/>
            <person name="Koehrsen M.J."/>
            <person name="Liu B."/>
            <person name="Miranda-Saavedra D."/>
            <person name="O'Leary S."/>
            <person name="Ortiz-Castellanos L."/>
            <person name="Poulter R."/>
            <person name="Rodriguez-Romero J."/>
            <person name="Ruiz-Herrera J."/>
            <person name="Shen Y.-Q."/>
            <person name="Zeng Q."/>
            <person name="Galagan J."/>
            <person name="Birren B.W."/>
            <person name="Cuomo C.A."/>
            <person name="Wickes B.L."/>
        </authorList>
    </citation>
    <scope>NUCLEOTIDE SEQUENCE [LARGE SCALE GENOMIC DNA]</scope>
    <source>
        <strain evidence="4">RA 99-880 / ATCC MYA-4621 / FGSC 9543 / NRRL 43880</strain>
    </source>
</reference>
<dbReference type="InterPro" id="IPR029191">
    <property type="entry name" value="Uds1"/>
</dbReference>
<gene>
    <name evidence="3" type="ORF">RO3G_08895</name>
</gene>
<evidence type="ECO:0000313" key="4">
    <source>
        <dbReference type="Proteomes" id="UP000009138"/>
    </source>
</evidence>